<comment type="caution">
    <text evidence="7">The sequence shown here is derived from an EMBL/GenBank/DDBJ whole genome shotgun (WGS) entry which is preliminary data.</text>
</comment>
<dbReference type="InterPro" id="IPR000719">
    <property type="entry name" value="Prot_kinase_dom"/>
</dbReference>
<dbReference type="PANTHER" id="PTHR43671">
    <property type="entry name" value="SERINE/THREONINE-PROTEIN KINASE NEK"/>
    <property type="match status" value="1"/>
</dbReference>
<dbReference type="EC" id="2.7.11.1" evidence="1"/>
<dbReference type="PROSITE" id="PS00109">
    <property type="entry name" value="PROTEIN_KINASE_TYR"/>
    <property type="match status" value="1"/>
</dbReference>
<dbReference type="SUPFAM" id="SSF56112">
    <property type="entry name" value="Protein kinase-like (PK-like)"/>
    <property type="match status" value="1"/>
</dbReference>
<dbReference type="PANTHER" id="PTHR43671:SF13">
    <property type="entry name" value="SERINE_THREONINE-PROTEIN KINASE NEK2"/>
    <property type="match status" value="1"/>
</dbReference>
<gene>
    <name evidence="7" type="ORF">DUNSADRAFT_5415</name>
</gene>
<feature type="domain" description="Protein kinase" evidence="6">
    <location>
        <begin position="12"/>
        <end position="271"/>
    </location>
</feature>
<proteinExistence type="predicted"/>
<name>A0ABQ7GQA6_DUNSA</name>
<evidence type="ECO:0000259" key="6">
    <source>
        <dbReference type="PROSITE" id="PS50011"/>
    </source>
</evidence>
<dbReference type="Proteomes" id="UP000815325">
    <property type="component" value="Unassembled WGS sequence"/>
</dbReference>
<dbReference type="Gene3D" id="1.10.510.10">
    <property type="entry name" value="Transferase(Phosphotransferase) domain 1"/>
    <property type="match status" value="1"/>
</dbReference>
<keyword evidence="2" id="KW-0808">Transferase</keyword>
<protein>
    <recommendedName>
        <fullName evidence="1">non-specific serine/threonine protein kinase</fullName>
        <ecNumber evidence="1">2.7.11.1</ecNumber>
    </recommendedName>
</protein>
<feature type="non-terminal residue" evidence="7">
    <location>
        <position position="271"/>
    </location>
</feature>
<organism evidence="7 8">
    <name type="scientific">Dunaliella salina</name>
    <name type="common">Green alga</name>
    <name type="synonym">Protococcus salinus</name>
    <dbReference type="NCBI Taxonomy" id="3046"/>
    <lineage>
        <taxon>Eukaryota</taxon>
        <taxon>Viridiplantae</taxon>
        <taxon>Chlorophyta</taxon>
        <taxon>core chlorophytes</taxon>
        <taxon>Chlorophyceae</taxon>
        <taxon>CS clade</taxon>
        <taxon>Chlamydomonadales</taxon>
        <taxon>Dunaliellaceae</taxon>
        <taxon>Dunaliella</taxon>
    </lineage>
</organism>
<reference evidence="7" key="1">
    <citation type="submission" date="2017-08" db="EMBL/GenBank/DDBJ databases">
        <authorList>
            <person name="Polle J.E."/>
            <person name="Barry K."/>
            <person name="Cushman J."/>
            <person name="Schmutz J."/>
            <person name="Tran D."/>
            <person name="Hathwaick L.T."/>
            <person name="Yim W.C."/>
            <person name="Jenkins J."/>
            <person name="Mckie-Krisberg Z.M."/>
            <person name="Prochnik S."/>
            <person name="Lindquist E."/>
            <person name="Dockter R.B."/>
            <person name="Adam C."/>
            <person name="Molina H."/>
            <person name="Bunkerborg J."/>
            <person name="Jin E."/>
            <person name="Buchheim M."/>
            <person name="Magnuson J."/>
        </authorList>
    </citation>
    <scope>NUCLEOTIDE SEQUENCE</scope>
    <source>
        <strain evidence="7">CCAP 19/18</strain>
    </source>
</reference>
<evidence type="ECO:0000256" key="4">
    <source>
        <dbReference type="ARBA" id="ARBA00022777"/>
    </source>
</evidence>
<keyword evidence="5" id="KW-0067">ATP-binding</keyword>
<evidence type="ECO:0000313" key="7">
    <source>
        <dbReference type="EMBL" id="KAF5836788.1"/>
    </source>
</evidence>
<dbReference type="InterPro" id="IPR008266">
    <property type="entry name" value="Tyr_kinase_AS"/>
</dbReference>
<accession>A0ABQ7GQA6</accession>
<dbReference type="InterPro" id="IPR011009">
    <property type="entry name" value="Kinase-like_dom_sf"/>
</dbReference>
<evidence type="ECO:0000256" key="2">
    <source>
        <dbReference type="ARBA" id="ARBA00022679"/>
    </source>
</evidence>
<keyword evidence="3" id="KW-0547">Nucleotide-binding</keyword>
<sequence length="271" mass="30367">MANAQAALAPICEMVEDLGGGGSLFLLAQKRLLGPSWISPGQLAFVHEIADTAMQITEQAWLLEGLKHRRGVVVKSYRPHAFVNRGRPPRFKELGRQMQLLRTLNHRHLVSVIGMGSYQHDSWENVCNSLFLVEEYAGPMTVARLIKGMALHSFELFLCYNYWDAMKWLEQLADVLAYLHSLGVYHGDVRCQNVYFTSPDVHQTDVRLGDLKPHRASYLQRSNLLARDLSLQEEQGTDTPVQASTQHSLQAFKQQALNRAGSAANAAPEST</sequence>
<evidence type="ECO:0000256" key="1">
    <source>
        <dbReference type="ARBA" id="ARBA00012513"/>
    </source>
</evidence>
<dbReference type="EMBL" id="MU069643">
    <property type="protein sequence ID" value="KAF5836788.1"/>
    <property type="molecule type" value="Genomic_DNA"/>
</dbReference>
<evidence type="ECO:0000256" key="5">
    <source>
        <dbReference type="ARBA" id="ARBA00022840"/>
    </source>
</evidence>
<dbReference type="Pfam" id="PF00069">
    <property type="entry name" value="Pkinase"/>
    <property type="match status" value="1"/>
</dbReference>
<dbReference type="InterPro" id="IPR050660">
    <property type="entry name" value="NEK_Ser/Thr_kinase"/>
</dbReference>
<keyword evidence="4" id="KW-0418">Kinase</keyword>
<dbReference type="PROSITE" id="PS50011">
    <property type="entry name" value="PROTEIN_KINASE_DOM"/>
    <property type="match status" value="1"/>
</dbReference>
<evidence type="ECO:0000256" key="3">
    <source>
        <dbReference type="ARBA" id="ARBA00022741"/>
    </source>
</evidence>
<keyword evidence="8" id="KW-1185">Reference proteome</keyword>
<evidence type="ECO:0000313" key="8">
    <source>
        <dbReference type="Proteomes" id="UP000815325"/>
    </source>
</evidence>